<keyword evidence="2" id="KW-1185">Reference proteome</keyword>
<protein>
    <submittedName>
        <fullName evidence="1">Uncharacterized protein</fullName>
    </submittedName>
</protein>
<accession>A0AAV5IX60</accession>
<organism evidence="1 2">
    <name type="scientific">Rubroshorea leprosula</name>
    <dbReference type="NCBI Taxonomy" id="152421"/>
    <lineage>
        <taxon>Eukaryota</taxon>
        <taxon>Viridiplantae</taxon>
        <taxon>Streptophyta</taxon>
        <taxon>Embryophyta</taxon>
        <taxon>Tracheophyta</taxon>
        <taxon>Spermatophyta</taxon>
        <taxon>Magnoliopsida</taxon>
        <taxon>eudicotyledons</taxon>
        <taxon>Gunneridae</taxon>
        <taxon>Pentapetalae</taxon>
        <taxon>rosids</taxon>
        <taxon>malvids</taxon>
        <taxon>Malvales</taxon>
        <taxon>Dipterocarpaceae</taxon>
        <taxon>Rubroshorea</taxon>
    </lineage>
</organism>
<reference evidence="1 2" key="1">
    <citation type="journal article" date="2021" name="Commun. Biol.">
        <title>The genome of Shorea leprosula (Dipterocarpaceae) highlights the ecological relevance of drought in aseasonal tropical rainforests.</title>
        <authorList>
            <person name="Ng K.K.S."/>
            <person name="Kobayashi M.J."/>
            <person name="Fawcett J.A."/>
            <person name="Hatakeyama M."/>
            <person name="Paape T."/>
            <person name="Ng C.H."/>
            <person name="Ang C.C."/>
            <person name="Tnah L.H."/>
            <person name="Lee C.T."/>
            <person name="Nishiyama T."/>
            <person name="Sese J."/>
            <person name="O'Brien M.J."/>
            <person name="Copetti D."/>
            <person name="Mohd Noor M.I."/>
            <person name="Ong R.C."/>
            <person name="Putra M."/>
            <person name="Sireger I.Z."/>
            <person name="Indrioko S."/>
            <person name="Kosugi Y."/>
            <person name="Izuno A."/>
            <person name="Isagi Y."/>
            <person name="Lee S.L."/>
            <person name="Shimizu K.K."/>
        </authorList>
    </citation>
    <scope>NUCLEOTIDE SEQUENCE [LARGE SCALE GENOMIC DNA]</scope>
    <source>
        <strain evidence="1">214</strain>
    </source>
</reference>
<evidence type="ECO:0000313" key="2">
    <source>
        <dbReference type="Proteomes" id="UP001054252"/>
    </source>
</evidence>
<evidence type="ECO:0000313" key="1">
    <source>
        <dbReference type="EMBL" id="GKV03390.1"/>
    </source>
</evidence>
<sequence length="46" mass="5001">MIFVLLGLDNAVGSYSCMILARSSSITCICWCSFNVCLGHFLGPQE</sequence>
<comment type="caution">
    <text evidence="1">The sequence shown here is derived from an EMBL/GenBank/DDBJ whole genome shotgun (WGS) entry which is preliminary data.</text>
</comment>
<gene>
    <name evidence="1" type="ORF">SLEP1_g15698</name>
</gene>
<dbReference type="Proteomes" id="UP001054252">
    <property type="component" value="Unassembled WGS sequence"/>
</dbReference>
<name>A0AAV5IX60_9ROSI</name>
<dbReference type="AlphaFoldDB" id="A0AAV5IX60"/>
<dbReference type="EMBL" id="BPVZ01000020">
    <property type="protein sequence ID" value="GKV03390.1"/>
    <property type="molecule type" value="Genomic_DNA"/>
</dbReference>
<proteinExistence type="predicted"/>